<dbReference type="KEGG" id="pthv:CE140_16365"/>
<gene>
    <name evidence="2" type="ORF">CEQ51_16920</name>
</gene>
<dbReference type="InterPro" id="IPR046673">
    <property type="entry name" value="ToxA_N"/>
</dbReference>
<sequence>MDITAKRQGNMERTGPVTAPQVAGAQATLEKLIGRQVAIDARLQAQMSLLELMEEYLLVELRTYHYQGNIDPHYLDRLLDTVLQRMIDQAPLVYDEEQDAPYRWPDGADLGFSAERRAFIVQAVEGAATQFVSHYKDYLRRHWRMAAHDASLVEVVRQKLDEHLVAVDELFQPDRLIGLDVDELRERIETLQDAWRGTSHLTALATTSERRELGATARLQLPYWLRALSGPDREWLRALEQQVALAQARVDERVDGLGSLRAFARQLIRDYVRHELDMVVEPDSIRVQLQWRTVVGQPVHSYSLSELVAAGPVRPDAVSVFLVENGGMLRNQPLSSAFIAQLLANVDAPAGYLSALAERYERADLQDAMLDWYWVRLQHSAFVARCAGQLSVTGHDHLSALWTSDGATSTVDGLRVAGLVLPNGLKCAELLVFYREDVGDGVSGLVLYAPGKPDGQEWIEMPSLRALNGEVGAWTQHEAGREYLLQQLSATERGQVREYFALVVEKPASWDLEQDPRGAEAGLSDCLRNAVLTGLANNLTQVELDESPRWYSALPLESRRNISGLSQAFLVQQKVFDEQLVGYEAFMDFAKRTFAEVITPYMRRKGVLDPVDPATVLIDYSPGLAARKKTASLLDLAIFGYEHNADIDDPAKGVRSTVGQDLQQVRSADLASYIRVAYLGERYARHIRAGFLDATAPEYSERREACRYLLLARMDRDLRVAHGKSMLSTDEFQWLTRQVTLLSDGRPADRATYPGTAVAREGVIKLTVDGHVVLGVYVFAYFDPQAFYWLYTPDAPDGILFRRYLDVSGSVAAQLQDYLLERVSLTARDAVRRTLQALANGTRRVDTLREVSRLTDVRTEFDAGIERAVTDVEDITSSRAEMIRSQVFKGLIFAAVPVCMVYPPFALLLDVGLIAVSARQAIEAHVQGDTEGALGHWLVATWGTLFATLGAPSVAIALGHAARYVQLAVKPLPLSAQRLRRLSPVVAKESGPPIPAIRLKPRQAARRTPENLQRVTEEGIFFGTYRSLPSASQPRSTYYIASKGKYYQVKRDRYFDGLCLVDARRPGALFNVPIRRMANGKWTHNKVGLSGGNGEVRNLGRIGDLREAFPGHVFPDVTRGALQGEAVVARFSEAADNYLFSLNAQTCVIASLYNPTTRVGAVIHFDHNIRVLIERSVRDVLGRLGGSAKEVRATLVGGDWLTGTDIGEPVRLVMRKHGLRPTWDHWSYSSCLGNTYGVSLDLRTGVTSVFKTSGSQVERFYIPVLARAKNSTDPVSLRARGFMARMRSDILVENASGVVLTRRGRPATASTVESHAFSTVVLK</sequence>
<evidence type="ECO:0000313" key="2">
    <source>
        <dbReference type="EMBL" id="AXA61687.1"/>
    </source>
</evidence>
<organism evidence="2 3">
    <name type="scientific">Pseudomonas thivervalensis</name>
    <dbReference type="NCBI Taxonomy" id="86265"/>
    <lineage>
        <taxon>Bacteria</taxon>
        <taxon>Pseudomonadati</taxon>
        <taxon>Pseudomonadota</taxon>
        <taxon>Gammaproteobacteria</taxon>
        <taxon>Pseudomonadales</taxon>
        <taxon>Pseudomonadaceae</taxon>
        <taxon>Pseudomonas</taxon>
    </lineage>
</organism>
<accession>A0A2Z4ZDD0</accession>
<evidence type="ECO:0000259" key="1">
    <source>
        <dbReference type="Pfam" id="PF20178"/>
    </source>
</evidence>
<name>A0A2Z4ZDD0_9PSED</name>
<proteinExistence type="predicted"/>
<dbReference type="RefSeq" id="WP_208665263.1">
    <property type="nucleotide sequence ID" value="NZ_CP022201.1"/>
</dbReference>
<evidence type="ECO:0000313" key="3">
    <source>
        <dbReference type="Proteomes" id="UP000251666"/>
    </source>
</evidence>
<reference evidence="3" key="1">
    <citation type="journal article" date="2021" name="Front. Microbiol.">
        <title>Genomic Analysis of the 1-Aminocyclopropane-1-Carboxylate Deaminase-Producing Pseudomonas thivervalensis SC5 Reveals Its Multifaceted Roles in Soil and in Beneficial Interactions With Plants.</title>
        <authorList>
            <person name="Nascimento F.X."/>
            <person name="Uron P."/>
            <person name="Glick B.R."/>
            <person name="Giachini A."/>
            <person name="Rossi M.J."/>
        </authorList>
    </citation>
    <scope>NUCLEOTIDE SEQUENCE [LARGE SCALE GENOMIC DNA]</scope>
    <source>
        <strain evidence="3">PLM3</strain>
    </source>
</reference>
<protein>
    <submittedName>
        <fullName evidence="2">Type III effector 1</fullName>
    </submittedName>
</protein>
<feature type="domain" description="Dermonecrotic toxin N-terminal" evidence="1">
    <location>
        <begin position="256"/>
        <end position="489"/>
    </location>
</feature>
<dbReference type="Pfam" id="PF20178">
    <property type="entry name" value="ToxA_N"/>
    <property type="match status" value="2"/>
</dbReference>
<dbReference type="Proteomes" id="UP000251666">
    <property type="component" value="Chromosome"/>
</dbReference>
<dbReference type="EMBL" id="CP022202">
    <property type="protein sequence ID" value="AXA61687.1"/>
    <property type="molecule type" value="Genomic_DNA"/>
</dbReference>
<keyword evidence="3" id="KW-1185">Reference proteome</keyword>
<feature type="domain" description="Dermonecrotic toxin N-terminal" evidence="1">
    <location>
        <begin position="614"/>
        <end position="823"/>
    </location>
</feature>